<feature type="domain" description="Inhibitor I9" evidence="7">
    <location>
        <begin position="63"/>
        <end position="172"/>
    </location>
</feature>
<evidence type="ECO:0000313" key="8">
    <source>
        <dbReference type="EMBL" id="MFD1609698.1"/>
    </source>
</evidence>
<evidence type="ECO:0000259" key="6">
    <source>
        <dbReference type="Pfam" id="PF00082"/>
    </source>
</evidence>
<name>A0ABW4HVK4_9BACI</name>
<dbReference type="SUPFAM" id="SSF49464">
    <property type="entry name" value="Carboxypeptidase regulatory domain-like"/>
    <property type="match status" value="2"/>
</dbReference>
<evidence type="ECO:0000256" key="3">
    <source>
        <dbReference type="ARBA" id="ARBA00022801"/>
    </source>
</evidence>
<dbReference type="PANTHER" id="PTHR43399:SF4">
    <property type="entry name" value="CELL WALL-ASSOCIATED PROTEASE"/>
    <property type="match status" value="1"/>
</dbReference>
<dbReference type="InterPro" id="IPR051048">
    <property type="entry name" value="Peptidase_S8/S53_subtilisin"/>
</dbReference>
<dbReference type="InterPro" id="IPR036852">
    <property type="entry name" value="Peptidase_S8/S53_dom_sf"/>
</dbReference>
<keyword evidence="3 5" id="KW-0378">Hydrolase</keyword>
<feature type="domain" description="Peptidase S8/S53" evidence="6">
    <location>
        <begin position="215"/>
        <end position="500"/>
    </location>
</feature>
<feature type="active site" description="Charge relay system" evidence="5">
    <location>
        <position position="224"/>
    </location>
</feature>
<dbReference type="PROSITE" id="PS00138">
    <property type="entry name" value="SUBTILASE_SER"/>
    <property type="match status" value="1"/>
</dbReference>
<dbReference type="Gene3D" id="2.60.40.1120">
    <property type="entry name" value="Carboxypeptidase-like, regulatory domain"/>
    <property type="match status" value="2"/>
</dbReference>
<evidence type="ECO:0000256" key="1">
    <source>
        <dbReference type="ARBA" id="ARBA00011073"/>
    </source>
</evidence>
<dbReference type="Pfam" id="PF13715">
    <property type="entry name" value="CarbopepD_reg_2"/>
    <property type="match status" value="1"/>
</dbReference>
<evidence type="ECO:0000256" key="5">
    <source>
        <dbReference type="PROSITE-ProRule" id="PRU01240"/>
    </source>
</evidence>
<dbReference type="PANTHER" id="PTHR43399">
    <property type="entry name" value="SUBTILISIN-RELATED"/>
    <property type="match status" value="1"/>
</dbReference>
<dbReference type="InterPro" id="IPR008969">
    <property type="entry name" value="CarboxyPept-like_regulatory"/>
</dbReference>
<dbReference type="Pfam" id="PF00082">
    <property type="entry name" value="Peptidase_S8"/>
    <property type="match status" value="1"/>
</dbReference>
<feature type="active site" description="Charge relay system" evidence="5">
    <location>
        <position position="270"/>
    </location>
</feature>
<comment type="caution">
    <text evidence="8">The sequence shown here is derived from an EMBL/GenBank/DDBJ whole genome shotgun (WGS) entry which is preliminary data.</text>
</comment>
<dbReference type="InterPro" id="IPR015500">
    <property type="entry name" value="Peptidase_S8_subtilisin-rel"/>
</dbReference>
<dbReference type="Gene3D" id="2.60.40.10">
    <property type="entry name" value="Immunoglobulins"/>
    <property type="match status" value="2"/>
</dbReference>
<keyword evidence="4 5" id="KW-0720">Serine protease</keyword>
<dbReference type="Gene3D" id="3.40.50.200">
    <property type="entry name" value="Peptidase S8/S53 domain"/>
    <property type="match status" value="1"/>
</dbReference>
<keyword evidence="9" id="KW-1185">Reference proteome</keyword>
<gene>
    <name evidence="8" type="ORF">ACFSBH_18945</name>
</gene>
<dbReference type="PRINTS" id="PR00723">
    <property type="entry name" value="SUBTILISIN"/>
</dbReference>
<proteinExistence type="inferred from homology"/>
<dbReference type="SUPFAM" id="SSF52743">
    <property type="entry name" value="Subtilisin-like"/>
    <property type="match status" value="1"/>
</dbReference>
<dbReference type="Pfam" id="PF09136">
    <property type="entry name" value="Glucodextran_B"/>
    <property type="match status" value="2"/>
</dbReference>
<dbReference type="Proteomes" id="UP001597221">
    <property type="component" value="Unassembled WGS sequence"/>
</dbReference>
<dbReference type="Pfam" id="PF05922">
    <property type="entry name" value="Inhibitor_I9"/>
    <property type="match status" value="1"/>
</dbReference>
<dbReference type="InterPro" id="IPR013783">
    <property type="entry name" value="Ig-like_fold"/>
</dbReference>
<evidence type="ECO:0000256" key="2">
    <source>
        <dbReference type="ARBA" id="ARBA00022670"/>
    </source>
</evidence>
<comment type="similarity">
    <text evidence="1 5">Belongs to the peptidase S8 family.</text>
</comment>
<evidence type="ECO:0000313" key="9">
    <source>
        <dbReference type="Proteomes" id="UP001597221"/>
    </source>
</evidence>
<sequence length="1118" mass="121871">MRKHITNFWSLMLAVLLVFSLITPGLAQGTEEQNVLHEKSINPMTKMSNRLVEQWDDEEEKVTFLVKFKEKADTEKAVKKVLNNAQTNLLSAQKAELQQRSAVVHALKETATTEQKHVLALLGKEEANGNVEVVRSYFIVNTMAVTATKEVAEKIASFPEVEKLLPNETRYLITPAINMEERTTSENAPSYVLDDIEWNVDRVNAPDVWERGYDGSGTVVASIDTGVEWDHPALKAKYRGYNETTGEVDHDFNWFDATEGIAEPFDDQGHGTHVTGTMVGSESDGTNQIGVAPGAKWIGVKAFAPDGTATDADLLAAAEWILAPQDQEGNIRVDLTPDIVNNSWGGGPGLNEWYRDVVNEWRHANIFPVFAAGNIDNDNRGGPGSIATPANYPESFAVGALDVGDDLANFSLRGPSPYDEIKPDISAPGQGIRSSIPGGGYAGNSGTSMAAPAVAGAIALLLQANSNLTVNEIEEILTSTAKPLTDHAYPDSPNNGYGYGLIDAENAVLAIEQGVATVEGNVVEEGTETPLQAEISVLGTKRSVKTDPEYGSYFLRYAAGEHVLRAESYGYYPVEKKVELDEDDITEIDFSMEKIPQTLITGEVVDARNGNPIEGAYVLLAEDANIAPVQTNGDGSYELTAHEGEYTLRISASGFKTKELAVTVSEDNHTFHVDMEPFFSYPGGELAYDDGDGEGGSWFLEAGNGWGVRMSLEDRKEKALVTEGKFLFAAGGGDQFQVAVMDANGPNGGPGNLIAGPYDATAVKDGGWTTVDLRDYGIFVEEEFYMVYIQSEGRETAPRLQNDKDEFTYRSWELYKDFWYPLEPNFLTGNKMIRAVVEYEIEEAIITSPEDGSLTNKAEVTVNGTAAPGTTIKLLQNGEEVGSADIDDDGNFAIEAELAEGKNEFVAVTYVSGEEASESNKVTVNLDTEAPELEIISPKDGERTNRETATIKGTVQDEHLDTVTINGKKIAVEDGAFSQRVLLQEGENIMEILATDLTGNETKETITIYADYTAPEILNVTPMEDRYVKTGQSVKIEFHSEPGLRASYVVHLPLTNLGVQTTNVTELPLMEITRGKYVGYYTVTDNVYAEGAVIEVKAVDEFGNETRKQAEGRLFINN</sequence>
<dbReference type="PROSITE" id="PS51892">
    <property type="entry name" value="SUBTILASE"/>
    <property type="match status" value="1"/>
</dbReference>
<keyword evidence="2 5" id="KW-0645">Protease</keyword>
<dbReference type="EMBL" id="JBHUDE010000161">
    <property type="protein sequence ID" value="MFD1609698.1"/>
    <property type="molecule type" value="Genomic_DNA"/>
</dbReference>
<accession>A0ABW4HVK4</accession>
<feature type="active site" description="Charge relay system" evidence="5">
    <location>
        <position position="448"/>
    </location>
</feature>
<dbReference type="RefSeq" id="WP_379599135.1">
    <property type="nucleotide sequence ID" value="NZ_JBHUDE010000161.1"/>
</dbReference>
<dbReference type="InterPro" id="IPR010259">
    <property type="entry name" value="S8pro/Inhibitor_I9"/>
</dbReference>
<evidence type="ECO:0000259" key="7">
    <source>
        <dbReference type="Pfam" id="PF05922"/>
    </source>
</evidence>
<organism evidence="8 9">
    <name type="scientific">Oceanobacillus luteolus</name>
    <dbReference type="NCBI Taxonomy" id="1274358"/>
    <lineage>
        <taxon>Bacteria</taxon>
        <taxon>Bacillati</taxon>
        <taxon>Bacillota</taxon>
        <taxon>Bacilli</taxon>
        <taxon>Bacillales</taxon>
        <taxon>Bacillaceae</taxon>
        <taxon>Oceanobacillus</taxon>
    </lineage>
</organism>
<protein>
    <submittedName>
        <fullName evidence="8">S8 family serine peptidase</fullName>
    </submittedName>
</protein>
<dbReference type="InterPro" id="IPR023828">
    <property type="entry name" value="Peptidase_S8_Ser-AS"/>
</dbReference>
<evidence type="ECO:0000256" key="4">
    <source>
        <dbReference type="ARBA" id="ARBA00022825"/>
    </source>
</evidence>
<dbReference type="InterPro" id="IPR000209">
    <property type="entry name" value="Peptidase_S8/S53_dom"/>
</dbReference>
<dbReference type="InterPro" id="IPR022398">
    <property type="entry name" value="Peptidase_S8_His-AS"/>
</dbReference>
<reference evidence="9" key="1">
    <citation type="journal article" date="2019" name="Int. J. Syst. Evol. Microbiol.">
        <title>The Global Catalogue of Microorganisms (GCM) 10K type strain sequencing project: providing services to taxonomists for standard genome sequencing and annotation.</title>
        <authorList>
            <consortium name="The Broad Institute Genomics Platform"/>
            <consortium name="The Broad Institute Genome Sequencing Center for Infectious Disease"/>
            <person name="Wu L."/>
            <person name="Ma J."/>
        </authorList>
    </citation>
    <scope>NUCLEOTIDE SEQUENCE [LARGE SCALE GENOMIC DNA]</scope>
    <source>
        <strain evidence="9">CGMCC 1.12376</strain>
    </source>
</reference>
<dbReference type="PROSITE" id="PS00137">
    <property type="entry name" value="SUBTILASE_HIS"/>
    <property type="match status" value="1"/>
</dbReference>